<dbReference type="EMBL" id="FN594964">
    <property type="protein sequence ID" value="CBI17915.3"/>
    <property type="molecule type" value="Genomic_DNA"/>
</dbReference>
<feature type="transmembrane region" description="Helical" evidence="2">
    <location>
        <begin position="6"/>
        <end position="25"/>
    </location>
</feature>
<organism evidence="3 4">
    <name type="scientific">Vitis vinifera</name>
    <name type="common">Grape</name>
    <dbReference type="NCBI Taxonomy" id="29760"/>
    <lineage>
        <taxon>Eukaryota</taxon>
        <taxon>Viridiplantae</taxon>
        <taxon>Streptophyta</taxon>
        <taxon>Embryophyta</taxon>
        <taxon>Tracheophyta</taxon>
        <taxon>Spermatophyta</taxon>
        <taxon>Magnoliopsida</taxon>
        <taxon>eudicotyledons</taxon>
        <taxon>Gunneridae</taxon>
        <taxon>Pentapetalae</taxon>
        <taxon>rosids</taxon>
        <taxon>Vitales</taxon>
        <taxon>Vitaceae</taxon>
        <taxon>Viteae</taxon>
        <taxon>Vitis</taxon>
    </lineage>
</organism>
<gene>
    <name evidence="3" type="ordered locus">VIT_11s0052g00050</name>
</gene>
<protein>
    <submittedName>
        <fullName evidence="3">Uncharacterized protein</fullName>
    </submittedName>
</protein>
<dbReference type="PaxDb" id="29760-VIT_11s0052g00050.t01"/>
<keyword evidence="4" id="KW-1185">Reference proteome</keyword>
<evidence type="ECO:0000313" key="4">
    <source>
        <dbReference type="Proteomes" id="UP000009183"/>
    </source>
</evidence>
<evidence type="ECO:0000256" key="2">
    <source>
        <dbReference type="SAM" id="Phobius"/>
    </source>
</evidence>
<accession>D7SQI4</accession>
<dbReference type="AlphaFoldDB" id="D7SQI4"/>
<sequence length="100" mass="10863">MDGGLYHIHYAIQICMVLFSWFCVLKPILFSPSMSVKNHASMAPRHPSSSSCALRSRADSPRRRHAVRPVLLRPRGQPRQSSAMATMSLGAAGGRSSLGG</sequence>
<dbReference type="InParanoid" id="D7SQI4"/>
<feature type="compositionally biased region" description="Gly residues" evidence="1">
    <location>
        <begin position="91"/>
        <end position="100"/>
    </location>
</feature>
<dbReference type="Proteomes" id="UP000009183">
    <property type="component" value="Chromosome 11"/>
</dbReference>
<keyword evidence="2" id="KW-0472">Membrane</keyword>
<keyword evidence="2" id="KW-0812">Transmembrane</keyword>
<proteinExistence type="predicted"/>
<reference evidence="4" key="1">
    <citation type="journal article" date="2007" name="Nature">
        <title>The grapevine genome sequence suggests ancestral hexaploidization in major angiosperm phyla.</title>
        <authorList>
            <consortium name="The French-Italian Public Consortium for Grapevine Genome Characterization."/>
            <person name="Jaillon O."/>
            <person name="Aury J.-M."/>
            <person name="Noel B."/>
            <person name="Policriti A."/>
            <person name="Clepet C."/>
            <person name="Casagrande A."/>
            <person name="Choisne N."/>
            <person name="Aubourg S."/>
            <person name="Vitulo N."/>
            <person name="Jubin C."/>
            <person name="Vezzi A."/>
            <person name="Legeai F."/>
            <person name="Hugueney P."/>
            <person name="Dasilva C."/>
            <person name="Horner D."/>
            <person name="Mica E."/>
            <person name="Jublot D."/>
            <person name="Poulain J."/>
            <person name="Bruyere C."/>
            <person name="Billault A."/>
            <person name="Segurens B."/>
            <person name="Gouyvenoux M."/>
            <person name="Ugarte E."/>
            <person name="Cattonaro F."/>
            <person name="Anthouard V."/>
            <person name="Vico V."/>
            <person name="Del Fabbro C."/>
            <person name="Alaux M."/>
            <person name="Di Gaspero G."/>
            <person name="Dumas V."/>
            <person name="Felice N."/>
            <person name="Paillard S."/>
            <person name="Juman I."/>
            <person name="Moroldo M."/>
            <person name="Scalabrin S."/>
            <person name="Canaguier A."/>
            <person name="Le Clainche I."/>
            <person name="Malacrida G."/>
            <person name="Durand E."/>
            <person name="Pesole G."/>
            <person name="Laucou V."/>
            <person name="Chatelet P."/>
            <person name="Merdinoglu D."/>
            <person name="Delledonne M."/>
            <person name="Pezzotti M."/>
            <person name="Lecharny A."/>
            <person name="Scarpelli C."/>
            <person name="Artiguenave F."/>
            <person name="Pe M.E."/>
            <person name="Valle G."/>
            <person name="Morgante M."/>
            <person name="Caboche M."/>
            <person name="Adam-Blondon A.-F."/>
            <person name="Weissenbach J."/>
            <person name="Quetier F."/>
            <person name="Wincker P."/>
        </authorList>
    </citation>
    <scope>NUCLEOTIDE SEQUENCE [LARGE SCALE GENOMIC DNA]</scope>
    <source>
        <strain evidence="4">cv. Pinot noir / PN40024</strain>
    </source>
</reference>
<name>D7SQI4_VITVI</name>
<keyword evidence="2" id="KW-1133">Transmembrane helix</keyword>
<dbReference type="HOGENOM" id="CLU_2311295_0_0_1"/>
<evidence type="ECO:0000256" key="1">
    <source>
        <dbReference type="SAM" id="MobiDB-lite"/>
    </source>
</evidence>
<evidence type="ECO:0000313" key="3">
    <source>
        <dbReference type="EMBL" id="CBI17915.3"/>
    </source>
</evidence>
<feature type="region of interest" description="Disordered" evidence="1">
    <location>
        <begin position="38"/>
        <end position="100"/>
    </location>
</feature>